<dbReference type="VEuPathDB" id="FungiDB:BDEG_28076"/>
<dbReference type="PANTHER" id="PTHR40124">
    <property type="match status" value="1"/>
</dbReference>
<keyword evidence="1" id="KW-0732">Signal</keyword>
<dbReference type="Gene3D" id="2.60.120.200">
    <property type="match status" value="1"/>
</dbReference>
<accession>A0A177WYC8</accession>
<reference evidence="3 4" key="2">
    <citation type="submission" date="2016-05" db="EMBL/GenBank/DDBJ databases">
        <title>Lineage-specific infection strategies underlie the spectrum of fungal disease in amphibians.</title>
        <authorList>
            <person name="Cuomo C.A."/>
            <person name="Farrer R.A."/>
            <person name="James T."/>
            <person name="Longcore J."/>
            <person name="Birren B."/>
        </authorList>
    </citation>
    <scope>NUCLEOTIDE SEQUENCE [LARGE SCALE GENOMIC DNA]</scope>
    <source>
        <strain evidence="3 4">JEL423</strain>
    </source>
</reference>
<feature type="signal peptide" evidence="1">
    <location>
        <begin position="1"/>
        <end position="22"/>
    </location>
</feature>
<feature type="chain" id="PRO_5008078030" description="Polysaccharide lyase 14 domain-containing protein" evidence="1">
    <location>
        <begin position="23"/>
        <end position="357"/>
    </location>
</feature>
<dbReference type="Pfam" id="PF21294">
    <property type="entry name" value="Polysacc_lyase_14"/>
    <property type="match status" value="1"/>
</dbReference>
<name>A0A177WYC8_BATDL</name>
<dbReference type="Proteomes" id="UP000077115">
    <property type="component" value="Unassembled WGS sequence"/>
</dbReference>
<sequence>MHFSAIISLTFGLAGIVPAVLAIPQSPGCNSLEIIPPKPRSSCTSNNECASGVCRNEICVEVGDPESQVHLVKRVLPEKTSDKCAGGDCGASTSGEGGAAGGSQLISEWKLPGFPSHDLSGFNVVHDKFGKQNRKFIKDPAGENTVLQVIYPAGSYAPGAKPVGGTGFMAQPINLKGARVVAFGYDVFFPAGFNFVKGGKLPGMYGGGPETTGRDSKGFFSSRFMFRTGGEGEAHLDVPLDKQVPGFCKIPPKSVCNPSFGASIGRGAWKFPTGEWVTLSQSIALNTVGKNDGSVIVKVNGKVVIEFHEITWITDSSSGFLGLAFETFFGGGSKDWATPIEQHTLYKNFFIQIVDQL</sequence>
<feature type="domain" description="Polysaccharide lyase 14" evidence="2">
    <location>
        <begin position="143"/>
        <end position="349"/>
    </location>
</feature>
<dbReference type="PANTHER" id="PTHR40124:SF1">
    <property type="entry name" value="DISAGGREGATASE RELATED REPEAT PROTEIN"/>
    <property type="match status" value="1"/>
</dbReference>
<evidence type="ECO:0000313" key="4">
    <source>
        <dbReference type="Proteomes" id="UP000077115"/>
    </source>
</evidence>
<dbReference type="EMBL" id="DS022314">
    <property type="protein sequence ID" value="OAJ44892.1"/>
    <property type="molecule type" value="Genomic_DNA"/>
</dbReference>
<evidence type="ECO:0000313" key="3">
    <source>
        <dbReference type="EMBL" id="OAJ44892.1"/>
    </source>
</evidence>
<gene>
    <name evidence="3" type="ORF">BDEG_28076</name>
</gene>
<dbReference type="AlphaFoldDB" id="A0A177WYC8"/>
<dbReference type="eggNOG" id="ENOG502RZ0M">
    <property type="taxonomic scope" value="Eukaryota"/>
</dbReference>
<protein>
    <recommendedName>
        <fullName evidence="2">Polysaccharide lyase 14 domain-containing protein</fullName>
    </recommendedName>
</protein>
<reference evidence="3 4" key="1">
    <citation type="submission" date="2006-10" db="EMBL/GenBank/DDBJ databases">
        <title>The Genome Sequence of Batrachochytrium dendrobatidis JEL423.</title>
        <authorList>
            <consortium name="The Broad Institute Genome Sequencing Platform"/>
            <person name="Birren B."/>
            <person name="Lander E."/>
            <person name="Galagan J."/>
            <person name="Cuomo C."/>
            <person name="Devon K."/>
            <person name="Jaffe D."/>
            <person name="Butler J."/>
            <person name="Alvarez P."/>
            <person name="Gnerre S."/>
            <person name="Grabherr M."/>
            <person name="Kleber M."/>
            <person name="Mauceli E."/>
            <person name="Brockman W."/>
            <person name="Young S."/>
            <person name="LaButti K."/>
            <person name="Sykes S."/>
            <person name="DeCaprio D."/>
            <person name="Crawford M."/>
            <person name="Koehrsen M."/>
            <person name="Engels R."/>
            <person name="Montgomery P."/>
            <person name="Pearson M."/>
            <person name="Howarth C."/>
            <person name="Larson L."/>
            <person name="White J."/>
            <person name="O'Leary S."/>
            <person name="Kodira C."/>
            <person name="Zeng Q."/>
            <person name="Yandava C."/>
            <person name="Alvarado L."/>
            <person name="Longcore J."/>
            <person name="James T."/>
        </authorList>
    </citation>
    <scope>NUCLEOTIDE SEQUENCE [LARGE SCALE GENOMIC DNA]</scope>
    <source>
        <strain evidence="3 4">JEL423</strain>
    </source>
</reference>
<proteinExistence type="predicted"/>
<dbReference type="InterPro" id="IPR048958">
    <property type="entry name" value="Polysacc_lyase_14"/>
</dbReference>
<dbReference type="OrthoDB" id="10069995at2759"/>
<evidence type="ECO:0000256" key="1">
    <source>
        <dbReference type="SAM" id="SignalP"/>
    </source>
</evidence>
<organism evidence="3 4">
    <name type="scientific">Batrachochytrium dendrobatidis (strain JEL423)</name>
    <dbReference type="NCBI Taxonomy" id="403673"/>
    <lineage>
        <taxon>Eukaryota</taxon>
        <taxon>Fungi</taxon>
        <taxon>Fungi incertae sedis</taxon>
        <taxon>Chytridiomycota</taxon>
        <taxon>Chytridiomycota incertae sedis</taxon>
        <taxon>Chytridiomycetes</taxon>
        <taxon>Rhizophydiales</taxon>
        <taxon>Rhizophydiales incertae sedis</taxon>
        <taxon>Batrachochytrium</taxon>
    </lineage>
</organism>
<evidence type="ECO:0000259" key="2">
    <source>
        <dbReference type="Pfam" id="PF21294"/>
    </source>
</evidence>